<dbReference type="eggNOG" id="ENOG502RSUJ">
    <property type="taxonomic scope" value="Eukaryota"/>
</dbReference>
<dbReference type="GO" id="GO:0005759">
    <property type="term" value="C:mitochondrial matrix"/>
    <property type="evidence" value="ECO:0007669"/>
    <property type="project" value="TreeGrafter"/>
</dbReference>
<dbReference type="InterPro" id="IPR058917">
    <property type="entry name" value="RESC6_dom"/>
</dbReference>
<dbReference type="PANTHER" id="PTHR21228">
    <property type="entry name" value="FAST LEU-RICH DOMAIN-CONTAINING"/>
    <property type="match status" value="1"/>
</dbReference>
<dbReference type="GeneID" id="15804750"/>
<dbReference type="PANTHER" id="PTHR21228:SF40">
    <property type="entry name" value="LD45607P"/>
    <property type="match status" value="1"/>
</dbReference>
<gene>
    <name evidence="2" type="ORF">BEWA_011230</name>
</gene>
<dbReference type="InterPro" id="IPR050870">
    <property type="entry name" value="FAST_kinase"/>
</dbReference>
<proteinExistence type="predicted"/>
<dbReference type="AlphaFoldDB" id="L0B1K0"/>
<dbReference type="GO" id="GO:0035770">
    <property type="term" value="C:ribonucleoprotein granule"/>
    <property type="evidence" value="ECO:0007669"/>
    <property type="project" value="TreeGrafter"/>
</dbReference>
<dbReference type="OrthoDB" id="385235at2759"/>
<dbReference type="GO" id="GO:0044528">
    <property type="term" value="P:regulation of mitochondrial mRNA stability"/>
    <property type="evidence" value="ECO:0007669"/>
    <property type="project" value="TreeGrafter"/>
</dbReference>
<dbReference type="GO" id="GO:0000963">
    <property type="term" value="P:mitochondrial RNA processing"/>
    <property type="evidence" value="ECO:0007669"/>
    <property type="project" value="TreeGrafter"/>
</dbReference>
<dbReference type="GO" id="GO:0003723">
    <property type="term" value="F:RNA binding"/>
    <property type="evidence" value="ECO:0007669"/>
    <property type="project" value="TreeGrafter"/>
</dbReference>
<dbReference type="EMBL" id="CP001670">
    <property type="protein sequence ID" value="AFZ81705.1"/>
    <property type="molecule type" value="Genomic_DNA"/>
</dbReference>
<dbReference type="KEGG" id="beq:BEWA_011230"/>
<dbReference type="Pfam" id="PF26188">
    <property type="entry name" value="RESC6"/>
    <property type="match status" value="1"/>
</dbReference>
<protein>
    <recommendedName>
        <fullName evidence="1">RNA-editing substrate-binding complex 6 protein domain-containing protein</fullName>
    </recommendedName>
</protein>
<dbReference type="STRING" id="1537102.L0B1K0"/>
<feature type="domain" description="RNA-editing substrate-binding complex 6 protein" evidence="1">
    <location>
        <begin position="315"/>
        <end position="592"/>
    </location>
</feature>
<evidence type="ECO:0000259" key="1">
    <source>
        <dbReference type="Pfam" id="PF26188"/>
    </source>
</evidence>
<reference evidence="2 3" key="1">
    <citation type="journal article" date="2012" name="BMC Genomics">
        <title>Comparative genomic analysis and phylogenetic position of Theileria equi.</title>
        <authorList>
            <person name="Kappmeyer L.S."/>
            <person name="Thiagarajan M."/>
            <person name="Herndon D.R."/>
            <person name="Ramsay J.D."/>
            <person name="Caler E."/>
            <person name="Djikeng A."/>
            <person name="Gillespie J.J."/>
            <person name="Lau A.O."/>
            <person name="Roalson E.H."/>
            <person name="Silva J.C."/>
            <person name="Silva M.G."/>
            <person name="Suarez C.E."/>
            <person name="Ueti M.W."/>
            <person name="Nene V.M."/>
            <person name="Mealey R.H."/>
            <person name="Knowles D.P."/>
            <person name="Brayton K.A."/>
        </authorList>
    </citation>
    <scope>NUCLEOTIDE SEQUENCE [LARGE SCALE GENOMIC DNA]</scope>
    <source>
        <strain evidence="2 3">WA</strain>
    </source>
</reference>
<sequence length="1089" mass="125079">MEFLENFNGNNESQLKTLGNHTASVKPIKGKTIPLKERFNQGLLEDEDMYSGKPVWQQLNDIESIWKVKFKHKSRIKIQRDISKAKKSVETLEELENNANSIYLDDIRNINKQESNINIKGHLPSEETLLINDINLQGKACYEQPTIQEEKYSIKDNNSLIDSKTIITREDEEFITEIFGNNENVIDATTPSAIIESNTNIEPEKWLNMNPNHIIIQQTIIKSKIPSQILSAITDKHNQLNPINSATALHRLAKQIHPYNRHTILNHKSFGKLISVIEVHIPEFDSQGLTNILWSIVRIKITPTWLSQLLTQIDKNLMVFNANELSSCLLSLSKVGIKNNESLELRSKLVALIRTRINGFKTPLELTCVSTGLARFNVRDPILFGHISRQIIDSLDKFTMNELRGVAWSFAYLGFNDRLLFANIRNFIENNANETNVKNVIRLAWALSKLKEADSELFLFTISPLIRSNISNLTCKDISTIAWAFLNAEIEDCDLFNDLATALQHQMEEMTTHDITSCVATFSHIEASHRVLFNKMKTRAVEISNEFTPLQLAKIIRGFSYFSDEKFYSVMSRVVESKLPLMSPENILEVLVGFTEAKIVPDALFSKLLHSISKNARKMYAEDSLMLLNVANELRGKYSDRSFSKLLTKLSRALLEQIEERVSKWRCFDISQISLVFKCMKENLQQNSIVKTLSKQLVPCLNRLYSSNLSQNEKVEIFSIFLESSACLNTLCIDIIRTEITKNAKLITIYRKFFTLVKERYDQMKSENKVFGQIDVVFLLVKLGFIDNSVISMCDDIILSYESKKIDSWDHITKTIWFLTEAGINHSWIKEKIAEFLVDYESEDKEHLDYIIRIMWSCVVLGNDDVLMQILQKHLHKFNKKMPKDMLCAQQIALHILKCLPIDVNRKIPRNTDAEKSPICNISGDIITSIKLPSLYQYTIGEVEFGILTDWLQYQREDLFAITKNNKRHVLEIDHESWISECLISMKIPHKAIHVVENVYRISVSFPVEKHLIDVITFKDMLAPDGKIRASALLRQRQLQYLGYGISSIKLPSLYQAIKEKTAKNLIAKVISDFNPTAKEQVSFRNLGT</sequence>
<evidence type="ECO:0000313" key="3">
    <source>
        <dbReference type="Proteomes" id="UP000031512"/>
    </source>
</evidence>
<name>L0B1K0_THEEQ</name>
<accession>L0B1K0</accession>
<keyword evidence="3" id="KW-1185">Reference proteome</keyword>
<evidence type="ECO:0000313" key="2">
    <source>
        <dbReference type="EMBL" id="AFZ81705.1"/>
    </source>
</evidence>
<dbReference type="VEuPathDB" id="PiroplasmaDB:BEWA_011230"/>
<dbReference type="Proteomes" id="UP000031512">
    <property type="component" value="Chromosome 3"/>
</dbReference>
<organism evidence="2 3">
    <name type="scientific">Theileria equi strain WA</name>
    <dbReference type="NCBI Taxonomy" id="1537102"/>
    <lineage>
        <taxon>Eukaryota</taxon>
        <taxon>Sar</taxon>
        <taxon>Alveolata</taxon>
        <taxon>Apicomplexa</taxon>
        <taxon>Aconoidasida</taxon>
        <taxon>Piroplasmida</taxon>
        <taxon>Theileriidae</taxon>
        <taxon>Theileria</taxon>
    </lineage>
</organism>
<dbReference type="RefSeq" id="XP_004831371.1">
    <property type="nucleotide sequence ID" value="XM_004831314.1"/>
</dbReference>